<dbReference type="EMBL" id="CM042886">
    <property type="protein sequence ID" value="KAI4340885.1"/>
    <property type="molecule type" value="Genomic_DNA"/>
</dbReference>
<comment type="caution">
    <text evidence="1">The sequence shown here is derived from an EMBL/GenBank/DDBJ whole genome shotgun (WGS) entry which is preliminary data.</text>
</comment>
<proteinExistence type="predicted"/>
<evidence type="ECO:0000313" key="1">
    <source>
        <dbReference type="EMBL" id="KAI4340885.1"/>
    </source>
</evidence>
<sequence>MRRTGEVAGSRGGGSGSGRGGGGPSSADTVAAAATAINWAEARVQPPVVQKRRWGGCWSLYWCFGCQKSSKRIGHAVLVPELVASGSPVPGAAIGVPSNTIVLPFIAPPSSPASFLPSDPPSASQSPAGLLSLTSLSVSAYSPHGPPSIFAVGPYAYETQLVSPPVFSTFTTEPSTAPITPPPESVHLTRPSSPDVPFAQLLTSSLERTERSSRKFPSSYSDFQHHLPCLGSPGGLIISPGSAVSNSGTSSPFLGKHPVVEFRMGEGSRIWGFEQFPNPRWGSRPNSGLVTPEGTGLSRLASGTTTPNGTGLGSRLSSGCLTPNGVGQLSREGSIPIGTYAQPLMAAMNALKHVEAGIDPRVSFELTGEDVARALANKSLTPCGTLQRCPEETTEGTPPDALNFADYCRKLDPKISADEIDYSLQRQRSLTLGSAKDFNFDNRNETFSRNPVVDSEWWASKKVGGNDSKPESGWSFFLALQPEVR</sequence>
<gene>
    <name evidence="1" type="ORF">MLD38_025680</name>
</gene>
<name>A0ACB9NW48_9MYRT</name>
<keyword evidence="2" id="KW-1185">Reference proteome</keyword>
<protein>
    <submittedName>
        <fullName evidence="1">Uncharacterized protein</fullName>
    </submittedName>
</protein>
<accession>A0ACB9NW48</accession>
<organism evidence="1 2">
    <name type="scientific">Melastoma candidum</name>
    <dbReference type="NCBI Taxonomy" id="119954"/>
    <lineage>
        <taxon>Eukaryota</taxon>
        <taxon>Viridiplantae</taxon>
        <taxon>Streptophyta</taxon>
        <taxon>Embryophyta</taxon>
        <taxon>Tracheophyta</taxon>
        <taxon>Spermatophyta</taxon>
        <taxon>Magnoliopsida</taxon>
        <taxon>eudicotyledons</taxon>
        <taxon>Gunneridae</taxon>
        <taxon>Pentapetalae</taxon>
        <taxon>rosids</taxon>
        <taxon>malvids</taxon>
        <taxon>Myrtales</taxon>
        <taxon>Melastomataceae</taxon>
        <taxon>Melastomatoideae</taxon>
        <taxon>Melastomateae</taxon>
        <taxon>Melastoma</taxon>
    </lineage>
</organism>
<evidence type="ECO:0000313" key="2">
    <source>
        <dbReference type="Proteomes" id="UP001057402"/>
    </source>
</evidence>
<dbReference type="Proteomes" id="UP001057402">
    <property type="component" value="Chromosome 7"/>
</dbReference>
<reference evidence="2" key="1">
    <citation type="journal article" date="2023" name="Front. Plant Sci.">
        <title>Chromosomal-level genome assembly of Melastoma candidum provides insights into trichome evolution.</title>
        <authorList>
            <person name="Zhong Y."/>
            <person name="Wu W."/>
            <person name="Sun C."/>
            <person name="Zou P."/>
            <person name="Liu Y."/>
            <person name="Dai S."/>
            <person name="Zhou R."/>
        </authorList>
    </citation>
    <scope>NUCLEOTIDE SEQUENCE [LARGE SCALE GENOMIC DNA]</scope>
</reference>